<dbReference type="Pfam" id="PF05043">
    <property type="entry name" value="Mga"/>
    <property type="match status" value="1"/>
</dbReference>
<dbReference type="EMBL" id="QVEV01000002">
    <property type="protein sequence ID" value="RGC18559.1"/>
    <property type="molecule type" value="Genomic_DNA"/>
</dbReference>
<keyword evidence="5" id="KW-0804">Transcription</keyword>
<keyword evidence="3" id="KW-0805">Transcription regulation</keyword>
<dbReference type="InterPro" id="IPR036095">
    <property type="entry name" value="PTS_EIIB-like_sf"/>
</dbReference>
<keyword evidence="2" id="KW-0677">Repeat</keyword>
<dbReference type="CDD" id="cd00211">
    <property type="entry name" value="PTS_IIA_fru"/>
    <property type="match status" value="1"/>
</dbReference>
<organism evidence="9 10">
    <name type="scientific">Clostridium innocuum</name>
    <dbReference type="NCBI Taxonomy" id="1522"/>
    <lineage>
        <taxon>Bacteria</taxon>
        <taxon>Bacillati</taxon>
        <taxon>Bacillota</taxon>
        <taxon>Clostridia</taxon>
        <taxon>Eubacteriales</taxon>
        <taxon>Clostridiaceae</taxon>
        <taxon>Clostridium</taxon>
    </lineage>
</organism>
<comment type="caution">
    <text evidence="9">The sequence shown here is derived from an EMBL/GenBank/DDBJ whole genome shotgun (WGS) entry which is preliminary data.</text>
</comment>
<dbReference type="Pfam" id="PF00874">
    <property type="entry name" value="PRD"/>
    <property type="match status" value="2"/>
</dbReference>
<dbReference type="SUPFAM" id="SSF55804">
    <property type="entry name" value="Phoshotransferase/anion transport protein"/>
    <property type="match status" value="1"/>
</dbReference>
<dbReference type="InterPro" id="IPR007737">
    <property type="entry name" value="Mga_HTH"/>
</dbReference>
<dbReference type="Pfam" id="PF00359">
    <property type="entry name" value="PTS_EIIA_2"/>
    <property type="match status" value="1"/>
</dbReference>
<dbReference type="Gene3D" id="3.40.930.10">
    <property type="entry name" value="Mannitol-specific EII, Chain A"/>
    <property type="match status" value="1"/>
</dbReference>
<dbReference type="GO" id="GO:0003700">
    <property type="term" value="F:DNA-binding transcription factor activity"/>
    <property type="evidence" value="ECO:0007669"/>
    <property type="project" value="InterPro"/>
</dbReference>
<feature type="domain" description="PTS EIIA type-2" evidence="7">
    <location>
        <begin position="506"/>
        <end position="645"/>
    </location>
</feature>
<dbReference type="InterPro" id="IPR036634">
    <property type="entry name" value="PRD_sf"/>
</dbReference>
<dbReference type="PANTHER" id="PTHR30185">
    <property type="entry name" value="CRYPTIC BETA-GLUCOSIDE BGL OPERON ANTITERMINATOR"/>
    <property type="match status" value="1"/>
</dbReference>
<dbReference type="InterPro" id="IPR013196">
    <property type="entry name" value="HTH_11"/>
</dbReference>
<proteinExistence type="predicted"/>
<evidence type="ECO:0000313" key="10">
    <source>
        <dbReference type="Proteomes" id="UP000260025"/>
    </source>
</evidence>
<feature type="domain" description="PRD" evidence="8">
    <location>
        <begin position="190"/>
        <end position="297"/>
    </location>
</feature>
<dbReference type="InterPro" id="IPR036388">
    <property type="entry name" value="WH-like_DNA-bd_sf"/>
</dbReference>
<dbReference type="Gene3D" id="1.10.1790.10">
    <property type="entry name" value="PRD domain"/>
    <property type="match status" value="2"/>
</dbReference>
<dbReference type="InterPro" id="IPR050661">
    <property type="entry name" value="BglG_antiterminators"/>
</dbReference>
<dbReference type="RefSeq" id="WP_117441804.1">
    <property type="nucleotide sequence ID" value="NZ_JAJFEN010000008.1"/>
</dbReference>
<dbReference type="AlphaFoldDB" id="A0A3E2W416"/>
<keyword evidence="1" id="KW-0808">Transferase</keyword>
<dbReference type="InterPro" id="IPR001034">
    <property type="entry name" value="DeoR_HTH"/>
</dbReference>
<dbReference type="Pfam" id="PF08279">
    <property type="entry name" value="HTH_11"/>
    <property type="match status" value="1"/>
</dbReference>
<reference evidence="9 10" key="1">
    <citation type="submission" date="2018-08" db="EMBL/GenBank/DDBJ databases">
        <title>A genome reference for cultivated species of the human gut microbiota.</title>
        <authorList>
            <person name="Zou Y."/>
            <person name="Xue W."/>
            <person name="Luo G."/>
        </authorList>
    </citation>
    <scope>NUCLEOTIDE SEQUENCE [LARGE SCALE GENOMIC DNA]</scope>
    <source>
        <strain evidence="9 10">OF01-2LB</strain>
    </source>
</reference>
<accession>A0A3E2W416</accession>
<dbReference type="OrthoDB" id="3175596at2"/>
<name>A0A3E2W416_CLOIN</name>
<dbReference type="SUPFAM" id="SSF63520">
    <property type="entry name" value="PTS-regulatory domain, PRD"/>
    <property type="match status" value="2"/>
</dbReference>
<dbReference type="Gene3D" id="3.40.50.2300">
    <property type="match status" value="1"/>
</dbReference>
<dbReference type="Proteomes" id="UP000260025">
    <property type="component" value="Unassembled WGS sequence"/>
</dbReference>
<evidence type="ECO:0000256" key="1">
    <source>
        <dbReference type="ARBA" id="ARBA00022679"/>
    </source>
</evidence>
<protein>
    <submittedName>
        <fullName evidence="9">PRD domain-containing protein</fullName>
    </submittedName>
</protein>
<dbReference type="InterPro" id="IPR016152">
    <property type="entry name" value="PTrfase/Anion_transptr"/>
</dbReference>
<dbReference type="PROSITE" id="PS51000">
    <property type="entry name" value="HTH_DEOR_2"/>
    <property type="match status" value="1"/>
</dbReference>
<dbReference type="SUPFAM" id="SSF52794">
    <property type="entry name" value="PTS system IIB component-like"/>
    <property type="match status" value="1"/>
</dbReference>
<evidence type="ECO:0000256" key="2">
    <source>
        <dbReference type="ARBA" id="ARBA00022737"/>
    </source>
</evidence>
<evidence type="ECO:0000259" key="8">
    <source>
        <dbReference type="PROSITE" id="PS51372"/>
    </source>
</evidence>
<feature type="domain" description="HTH deoR-type" evidence="6">
    <location>
        <begin position="89"/>
        <end position="149"/>
    </location>
</feature>
<evidence type="ECO:0000256" key="3">
    <source>
        <dbReference type="ARBA" id="ARBA00023015"/>
    </source>
</evidence>
<evidence type="ECO:0000256" key="4">
    <source>
        <dbReference type="ARBA" id="ARBA00023159"/>
    </source>
</evidence>
<feature type="domain" description="PRD" evidence="8">
    <location>
        <begin position="300"/>
        <end position="407"/>
    </location>
</feature>
<dbReference type="PANTHER" id="PTHR30185:SF18">
    <property type="entry name" value="TRANSCRIPTIONAL REGULATOR MTLR"/>
    <property type="match status" value="1"/>
</dbReference>
<evidence type="ECO:0000259" key="7">
    <source>
        <dbReference type="PROSITE" id="PS51094"/>
    </source>
</evidence>
<evidence type="ECO:0000256" key="5">
    <source>
        <dbReference type="ARBA" id="ARBA00023163"/>
    </source>
</evidence>
<dbReference type="GO" id="GO:0009401">
    <property type="term" value="P:phosphoenolpyruvate-dependent sugar phosphotransferase system"/>
    <property type="evidence" value="ECO:0007669"/>
    <property type="project" value="InterPro"/>
</dbReference>
<dbReference type="PROSITE" id="PS51094">
    <property type="entry name" value="PTS_EIIA_TYPE_2"/>
    <property type="match status" value="1"/>
</dbReference>
<keyword evidence="4" id="KW-0010">Activator</keyword>
<sequence length="647" mass="74204">MKTSALAKFLNLLAEESDYRKTSYFAEKLMVSNKTISNYIAELRYYMLEFGLDITAKHGVGIRMEGDIRTIQQLQNTIQKNARGSLTSEHRRKKIMEKLLMQDESISVRRLSDEFCVSSTSIVKDLEKVEQELAQQDILLLRTKSGTRISAKEQRIRSAKRKFIFEEIMSLTQQDQIMDLTLCTKLLSRYVAAEQQAVARSMIDIAQEKLGFRLDTNYYAQIFISYSIFIQRITKGCEITEAPARPVVTELHVLKTYPITEEIVQWLKEEHHISISDLDIRWVNARLSGVYHEERRETADYSPIIQETVDELISSFDDIFNADFSGDEVLKTGLSKHFIPMIARLNNNIKITHPFIMQIKQQYTAMFSVVSLASSILEKKLGFTLSDDEIGFILIHFQAALERHNLSKKIAVVYNCGLASAMLIENQIKINLPTFDVIELINIHDLKKEYLQHFDFIISTMDLHVCEIPSVVISPVAHSSDIQRIAHTYEKLIRNVKEARFHSLLQAISADTILVHETCRTKEEILEKANAILLEKGCVEQAFFESVKDREKISSTEIGNGIAIPHGSDKYVRQTSIVLITLEDAILWRDDMVSVILFTAVSFEQKDTMRKLLKDLYHLISSENFIERIQKATSIEEILGVLYGRGL</sequence>
<dbReference type="Gene3D" id="1.10.10.10">
    <property type="entry name" value="Winged helix-like DNA-binding domain superfamily/Winged helix DNA-binding domain"/>
    <property type="match status" value="2"/>
</dbReference>
<dbReference type="PROSITE" id="PS00372">
    <property type="entry name" value="PTS_EIIA_TYPE_2_HIS"/>
    <property type="match status" value="1"/>
</dbReference>
<dbReference type="InterPro" id="IPR011608">
    <property type="entry name" value="PRD"/>
</dbReference>
<dbReference type="PROSITE" id="PS51372">
    <property type="entry name" value="PRD_2"/>
    <property type="match status" value="2"/>
</dbReference>
<dbReference type="InterPro" id="IPR002178">
    <property type="entry name" value="PTS_EIIA_type-2_dom"/>
</dbReference>
<evidence type="ECO:0000259" key="6">
    <source>
        <dbReference type="PROSITE" id="PS51000"/>
    </source>
</evidence>
<gene>
    <name evidence="9" type="ORF">DXA38_02355</name>
</gene>
<dbReference type="CDD" id="cd05568">
    <property type="entry name" value="PTS_IIB_bgl_like"/>
    <property type="match status" value="1"/>
</dbReference>
<evidence type="ECO:0000313" key="9">
    <source>
        <dbReference type="EMBL" id="RGC18559.1"/>
    </source>
</evidence>
<dbReference type="GO" id="GO:0008982">
    <property type="term" value="F:protein-N(PI)-phosphohistidine-sugar phosphotransferase activity"/>
    <property type="evidence" value="ECO:0007669"/>
    <property type="project" value="InterPro"/>
</dbReference>